<gene>
    <name evidence="2" type="ORF">EVAR_32591_1</name>
</gene>
<accession>A0A4C1VPT8</accession>
<evidence type="ECO:0000256" key="1">
    <source>
        <dbReference type="SAM" id="SignalP"/>
    </source>
</evidence>
<protein>
    <submittedName>
        <fullName evidence="2">Uncharacterized protein</fullName>
    </submittedName>
</protein>
<comment type="caution">
    <text evidence="2">The sequence shown here is derived from an EMBL/GenBank/DDBJ whole genome shotgun (WGS) entry which is preliminary data.</text>
</comment>
<dbReference type="InterPro" id="IPR017972">
    <property type="entry name" value="Cyt_P450_CS"/>
</dbReference>
<sequence>MILLVGVINLIHSWGARARRRRRRSLTTADQLKREWTRPGPAPFSRRSQAGGRIAARRELDYIQPEIIRASIRTSVAVRGAGNNARGDSPLPTDIVVNLFGGGPRRCLGFGERPRAPAPPTYKHAANKNNKVEIRRPWARRPTRAVSYRRSPSGRRQDIV</sequence>
<dbReference type="EMBL" id="BGZK01000393">
    <property type="protein sequence ID" value="GBP41138.1"/>
    <property type="molecule type" value="Genomic_DNA"/>
</dbReference>
<feature type="signal peptide" evidence="1">
    <location>
        <begin position="1"/>
        <end position="18"/>
    </location>
</feature>
<dbReference type="PROSITE" id="PS00086">
    <property type="entry name" value="CYTOCHROME_P450"/>
    <property type="match status" value="1"/>
</dbReference>
<dbReference type="GO" id="GO:0016705">
    <property type="term" value="F:oxidoreductase activity, acting on paired donors, with incorporation or reduction of molecular oxygen"/>
    <property type="evidence" value="ECO:0007669"/>
    <property type="project" value="InterPro"/>
</dbReference>
<keyword evidence="1" id="KW-0732">Signal</keyword>
<keyword evidence="3" id="KW-1185">Reference proteome</keyword>
<evidence type="ECO:0000313" key="2">
    <source>
        <dbReference type="EMBL" id="GBP41138.1"/>
    </source>
</evidence>
<dbReference type="Proteomes" id="UP000299102">
    <property type="component" value="Unassembled WGS sequence"/>
</dbReference>
<dbReference type="AlphaFoldDB" id="A0A4C1VPT8"/>
<reference evidence="2 3" key="1">
    <citation type="journal article" date="2019" name="Commun. Biol.">
        <title>The bagworm genome reveals a unique fibroin gene that provides high tensile strength.</title>
        <authorList>
            <person name="Kono N."/>
            <person name="Nakamura H."/>
            <person name="Ohtoshi R."/>
            <person name="Tomita M."/>
            <person name="Numata K."/>
            <person name="Arakawa K."/>
        </authorList>
    </citation>
    <scope>NUCLEOTIDE SEQUENCE [LARGE SCALE GENOMIC DNA]</scope>
</reference>
<name>A0A4C1VPT8_EUMVA</name>
<organism evidence="2 3">
    <name type="scientific">Eumeta variegata</name>
    <name type="common">Bagworm moth</name>
    <name type="synonym">Eumeta japonica</name>
    <dbReference type="NCBI Taxonomy" id="151549"/>
    <lineage>
        <taxon>Eukaryota</taxon>
        <taxon>Metazoa</taxon>
        <taxon>Ecdysozoa</taxon>
        <taxon>Arthropoda</taxon>
        <taxon>Hexapoda</taxon>
        <taxon>Insecta</taxon>
        <taxon>Pterygota</taxon>
        <taxon>Neoptera</taxon>
        <taxon>Endopterygota</taxon>
        <taxon>Lepidoptera</taxon>
        <taxon>Glossata</taxon>
        <taxon>Ditrysia</taxon>
        <taxon>Tineoidea</taxon>
        <taxon>Psychidae</taxon>
        <taxon>Oiketicinae</taxon>
        <taxon>Eumeta</taxon>
    </lineage>
</organism>
<feature type="chain" id="PRO_5020024804" evidence="1">
    <location>
        <begin position="19"/>
        <end position="160"/>
    </location>
</feature>
<proteinExistence type="predicted"/>
<evidence type="ECO:0000313" key="3">
    <source>
        <dbReference type="Proteomes" id="UP000299102"/>
    </source>
</evidence>
<dbReference type="GO" id="GO:0005506">
    <property type="term" value="F:iron ion binding"/>
    <property type="evidence" value="ECO:0007669"/>
    <property type="project" value="InterPro"/>
</dbReference>